<sequence length="595" mass="62366">MDAAEAKQTRTAAVARLAIGLVQGIVLFLLHRADDAKTWPATAPLLFGPLLVCALTVPLIPLAGLSAMRRAPLLVWTAAAATLAAILAIHAAWTGQQPGAVGAGALSPAVFPAVAALLFIAHHLVQPAEAVGKPVAPYADYFDLAWTHGAQLALSLAFTGVFWLLLALGGALFKLIGIDAIQKLISEAAFFMPATCVMFAVAVQLTDVRAGLVRGVRGVALTLLAWLLPLMTLIAAGFLASLPFTGLAPLWKTKAATALLLSAAAHLIVLVNAAYQDGTEPGHAVLRWSARIAGLLLIPITLLAAYALHLRIDQYGLTPERVYAGAFVIISAGYAIGYGVAALRPGAWMKALEPTNLVMALAAVLLLIGLFTPVGDPARLSVNSQVQRLNAGKIAPDRFDYAFLRFDAGRYGREALDRLKTNPRAEIARRAADTAAQKEKTFAPAKRGPDFANMKVYPVGKALPDSFKAQDWTADSSDSSCTFAGMQCAALVVDVDGDGVDEVLLAGGAGFDVFKAGEHGWRRVAQAASTCPGVDIDAALKAGAARLDAPTPRRDLLIGDQRLPLVPAGEGCANTAPKGAGVWLPTDIRPTPRPR</sequence>
<dbReference type="AlphaFoldDB" id="R0E456"/>
<feature type="transmembrane region" description="Helical" evidence="1">
    <location>
        <begin position="256"/>
        <end position="276"/>
    </location>
</feature>
<feature type="transmembrane region" description="Helical" evidence="1">
    <location>
        <begin position="145"/>
        <end position="172"/>
    </location>
</feature>
<feature type="transmembrane region" description="Helical" evidence="1">
    <location>
        <begin position="223"/>
        <end position="244"/>
    </location>
</feature>
<dbReference type="PATRIC" id="fig|1292034.3.peg.3676"/>
<gene>
    <name evidence="2" type="ORF">OR37_03703</name>
</gene>
<dbReference type="OrthoDB" id="7402611at2"/>
<evidence type="ECO:0000256" key="1">
    <source>
        <dbReference type="SAM" id="Phobius"/>
    </source>
</evidence>
<dbReference type="Pfam" id="PF13687">
    <property type="entry name" value="DUF4153"/>
    <property type="match status" value="1"/>
</dbReference>
<keyword evidence="3" id="KW-1185">Reference proteome</keyword>
<proteinExistence type="predicted"/>
<reference evidence="2 3" key="1">
    <citation type="journal article" date="2013" name="Genome Announc.">
        <title>Draft Genome Sequence for Caulobacter sp. Strain OR37, a Bacterium Tolerant to Heavy Metals.</title>
        <authorList>
            <person name="Utturkar S.M."/>
            <person name="Bollmann A."/>
            <person name="Brzoska R.M."/>
            <person name="Klingeman D.M."/>
            <person name="Epstein S.E."/>
            <person name="Palumbo A.V."/>
            <person name="Brown S.D."/>
        </authorList>
    </citation>
    <scope>NUCLEOTIDE SEQUENCE [LARGE SCALE GENOMIC DNA]</scope>
    <source>
        <strain evidence="2 3">OR37</strain>
    </source>
</reference>
<feature type="transmembrane region" description="Helical" evidence="1">
    <location>
        <begin position="355"/>
        <end position="374"/>
    </location>
</feature>
<dbReference type="RefSeq" id="WP_004623344.1">
    <property type="nucleotide sequence ID" value="NZ_APMP01000033.1"/>
</dbReference>
<organism evidence="2 3">
    <name type="scientific">Caulobacter vibrioides OR37</name>
    <dbReference type="NCBI Taxonomy" id="1292034"/>
    <lineage>
        <taxon>Bacteria</taxon>
        <taxon>Pseudomonadati</taxon>
        <taxon>Pseudomonadota</taxon>
        <taxon>Alphaproteobacteria</taxon>
        <taxon>Caulobacterales</taxon>
        <taxon>Caulobacteraceae</taxon>
        <taxon>Caulobacter</taxon>
    </lineage>
</organism>
<keyword evidence="1" id="KW-0472">Membrane</keyword>
<dbReference type="Proteomes" id="UP000013063">
    <property type="component" value="Unassembled WGS sequence"/>
</dbReference>
<keyword evidence="1" id="KW-0812">Transmembrane</keyword>
<feature type="transmembrane region" description="Helical" evidence="1">
    <location>
        <begin position="73"/>
        <end position="93"/>
    </location>
</feature>
<feature type="transmembrane region" description="Helical" evidence="1">
    <location>
        <begin position="322"/>
        <end position="343"/>
    </location>
</feature>
<feature type="transmembrane region" description="Helical" evidence="1">
    <location>
        <begin position="12"/>
        <end position="31"/>
    </location>
</feature>
<keyword evidence="1" id="KW-1133">Transmembrane helix</keyword>
<feature type="transmembrane region" description="Helical" evidence="1">
    <location>
        <begin position="105"/>
        <end position="125"/>
    </location>
</feature>
<accession>R0E456</accession>
<dbReference type="STRING" id="1292034.OR37_03703"/>
<evidence type="ECO:0000313" key="2">
    <source>
        <dbReference type="EMBL" id="ENZ80388.1"/>
    </source>
</evidence>
<feature type="transmembrane region" description="Helical" evidence="1">
    <location>
        <begin position="43"/>
        <end position="67"/>
    </location>
</feature>
<evidence type="ECO:0008006" key="4">
    <source>
        <dbReference type="Google" id="ProtNLM"/>
    </source>
</evidence>
<feature type="transmembrane region" description="Helical" evidence="1">
    <location>
        <begin position="288"/>
        <end position="310"/>
    </location>
</feature>
<protein>
    <recommendedName>
        <fullName evidence="4">DUF4153 domain-containing protein</fullName>
    </recommendedName>
</protein>
<dbReference type="InterPro" id="IPR025291">
    <property type="entry name" value="DUF4153"/>
</dbReference>
<evidence type="ECO:0000313" key="3">
    <source>
        <dbReference type="Proteomes" id="UP000013063"/>
    </source>
</evidence>
<name>R0E456_CAUVI</name>
<feature type="transmembrane region" description="Helical" evidence="1">
    <location>
        <begin position="184"/>
        <end position="203"/>
    </location>
</feature>
<comment type="caution">
    <text evidence="2">The sequence shown here is derived from an EMBL/GenBank/DDBJ whole genome shotgun (WGS) entry which is preliminary data.</text>
</comment>
<dbReference type="eggNOG" id="COG0474">
    <property type="taxonomic scope" value="Bacteria"/>
</dbReference>
<dbReference type="EMBL" id="APMP01000033">
    <property type="protein sequence ID" value="ENZ80388.1"/>
    <property type="molecule type" value="Genomic_DNA"/>
</dbReference>